<organism evidence="1 2">
    <name type="scientific">Malonomonas rubra DSM 5091</name>
    <dbReference type="NCBI Taxonomy" id="1122189"/>
    <lineage>
        <taxon>Bacteria</taxon>
        <taxon>Pseudomonadati</taxon>
        <taxon>Thermodesulfobacteriota</taxon>
        <taxon>Desulfuromonadia</taxon>
        <taxon>Desulfuromonadales</taxon>
        <taxon>Geopsychrobacteraceae</taxon>
        <taxon>Malonomonas</taxon>
    </lineage>
</organism>
<keyword evidence="2" id="KW-1185">Reference proteome</keyword>
<name>A0A1M6KVQ4_MALRU</name>
<evidence type="ECO:0000313" key="1">
    <source>
        <dbReference type="EMBL" id="SHJ63039.1"/>
    </source>
</evidence>
<dbReference type="Proteomes" id="UP000184171">
    <property type="component" value="Unassembled WGS sequence"/>
</dbReference>
<accession>A0A1M6KVQ4</accession>
<dbReference type="RefSeq" id="WP_153305043.1">
    <property type="nucleotide sequence ID" value="NZ_FQZT01000011.1"/>
</dbReference>
<proteinExistence type="predicted"/>
<gene>
    <name evidence="1" type="ORF">SAMN02745165_02814</name>
</gene>
<dbReference type="STRING" id="1122189.SAMN02745165_02814"/>
<reference evidence="1 2" key="1">
    <citation type="submission" date="2016-11" db="EMBL/GenBank/DDBJ databases">
        <authorList>
            <person name="Jaros S."/>
            <person name="Januszkiewicz K."/>
            <person name="Wedrychowicz H."/>
        </authorList>
    </citation>
    <scope>NUCLEOTIDE SEQUENCE [LARGE SCALE GENOMIC DNA]</scope>
    <source>
        <strain evidence="1 2">DSM 5091</strain>
    </source>
</reference>
<sequence>MKTNVERQLMLEALKAAEQALNEIANTRLTGSYKNSYEVAAFVSRIIRESERK</sequence>
<dbReference type="AlphaFoldDB" id="A0A1M6KVQ4"/>
<dbReference type="EMBL" id="FQZT01000011">
    <property type="protein sequence ID" value="SHJ63039.1"/>
    <property type="molecule type" value="Genomic_DNA"/>
</dbReference>
<evidence type="ECO:0000313" key="2">
    <source>
        <dbReference type="Proteomes" id="UP000184171"/>
    </source>
</evidence>
<protein>
    <submittedName>
        <fullName evidence="1">Uncharacterized protein</fullName>
    </submittedName>
</protein>